<dbReference type="SUPFAM" id="SSF53300">
    <property type="entry name" value="vWA-like"/>
    <property type="match status" value="1"/>
</dbReference>
<evidence type="ECO:0000313" key="3">
    <source>
        <dbReference type="EMBL" id="RKO97172.1"/>
    </source>
</evidence>
<organism evidence="3 4">
    <name type="scientific">Caulochytrium protostelioides</name>
    <dbReference type="NCBI Taxonomy" id="1555241"/>
    <lineage>
        <taxon>Eukaryota</taxon>
        <taxon>Fungi</taxon>
        <taxon>Fungi incertae sedis</taxon>
        <taxon>Chytridiomycota</taxon>
        <taxon>Chytridiomycota incertae sedis</taxon>
        <taxon>Chytridiomycetes</taxon>
        <taxon>Caulochytriales</taxon>
        <taxon>Caulochytriaceae</taxon>
        <taxon>Caulochytrium</taxon>
    </lineage>
</organism>
<evidence type="ECO:0000256" key="2">
    <source>
        <dbReference type="SAM" id="SignalP"/>
    </source>
</evidence>
<evidence type="ECO:0008006" key="5">
    <source>
        <dbReference type="Google" id="ProtNLM"/>
    </source>
</evidence>
<feature type="signal peptide" evidence="2">
    <location>
        <begin position="1"/>
        <end position="23"/>
    </location>
</feature>
<evidence type="ECO:0000256" key="1">
    <source>
        <dbReference type="SAM" id="MobiDB-lite"/>
    </source>
</evidence>
<accession>A0A4P9WWS0</accession>
<keyword evidence="2" id="KW-0732">Signal</keyword>
<protein>
    <recommendedName>
        <fullName evidence="5">VWFA domain-containing protein</fullName>
    </recommendedName>
</protein>
<dbReference type="Proteomes" id="UP000268535">
    <property type="component" value="Unassembled WGS sequence"/>
</dbReference>
<dbReference type="InterPro" id="IPR036465">
    <property type="entry name" value="vWFA_dom_sf"/>
</dbReference>
<dbReference type="AlphaFoldDB" id="A0A4P9WWS0"/>
<proteinExistence type="predicted"/>
<gene>
    <name evidence="3" type="ORF">CAUPRSCDRAFT_11143</name>
</gene>
<feature type="region of interest" description="Disordered" evidence="1">
    <location>
        <begin position="461"/>
        <end position="498"/>
    </location>
</feature>
<feature type="compositionally biased region" description="Acidic residues" evidence="1">
    <location>
        <begin position="489"/>
        <end position="498"/>
    </location>
</feature>
<sequence>MHLLRFPWSGLISLLLFTQTAAAAAPDGGVQPTIVTDGMVYYFGQPQLTQPLYTMVPSCASCPTYQQTTIAHDANRTPWTRASIDSKLYTCGQPVPTRSVEYLFIVDGSTSMTAVWQYASFVMLLASYAKDTGVNPIFSVVSVGGDPTVIMYPTTEVWLVYSAIDTLMKHRNPMCTGHEATLEAIRIALLDEPMNTRYGFKQRCYDGAKPCKFKWNPNGNTLFTKNIVAFTDEDSDLPRYVENRNSLQQVMGNQFCATLTQKDYVNESDPTVFCSASASIEPAWEGPRGLYRGKYTTRLNQTVDDIQLLLRVSNEPAVLHPAAQAEVLATARSILRANAMVFLFLRPDNAANPYQPVSSWNSENPLYLGGPTDNKNTAIWQYGDPALGVQASDFKGFNPVATYNNLVMNQLSNSLQALVLGGGGWLRLFDTMDWLADFNKLYSSFRAVIADTVTCLAPPPETDPTGAMLKSQDGNGNTYGEVHHHNNNDNEDYHDDDDDDSYYHHHYYSYDDYNDDDDDDDDDYHHYYNNDDNDDNDDSYHYHHHHYYSYDNDYHNDDYDN</sequence>
<feature type="region of interest" description="Disordered" evidence="1">
    <location>
        <begin position="514"/>
        <end position="539"/>
    </location>
</feature>
<name>A0A4P9WWS0_9FUNG</name>
<evidence type="ECO:0000313" key="4">
    <source>
        <dbReference type="Proteomes" id="UP000268535"/>
    </source>
</evidence>
<dbReference type="EMBL" id="ML009380">
    <property type="protein sequence ID" value="RKO97172.1"/>
    <property type="molecule type" value="Genomic_DNA"/>
</dbReference>
<reference evidence="4" key="1">
    <citation type="journal article" date="2018" name="Nat. Microbiol.">
        <title>Leveraging single-cell genomics to expand the fungal tree of life.</title>
        <authorList>
            <person name="Ahrendt S.R."/>
            <person name="Quandt C.A."/>
            <person name="Ciobanu D."/>
            <person name="Clum A."/>
            <person name="Salamov A."/>
            <person name="Andreopoulos B."/>
            <person name="Cheng J.F."/>
            <person name="Woyke T."/>
            <person name="Pelin A."/>
            <person name="Henrissat B."/>
            <person name="Reynolds N.K."/>
            <person name="Benny G.L."/>
            <person name="Smith M.E."/>
            <person name="James T.Y."/>
            <person name="Grigoriev I.V."/>
        </authorList>
    </citation>
    <scope>NUCLEOTIDE SEQUENCE [LARGE SCALE GENOMIC DNA]</scope>
    <source>
        <strain evidence="4">ATCC 52028</strain>
    </source>
</reference>
<feature type="chain" id="PRO_5020892151" description="VWFA domain-containing protein" evidence="2">
    <location>
        <begin position="24"/>
        <end position="561"/>
    </location>
</feature>